<proteinExistence type="predicted"/>
<protein>
    <recommendedName>
        <fullName evidence="4">Secreted protein</fullName>
    </recommendedName>
</protein>
<evidence type="ECO:0000256" key="1">
    <source>
        <dbReference type="SAM" id="SignalP"/>
    </source>
</evidence>
<feature type="chain" id="PRO_5045405208" description="Secreted protein" evidence="1">
    <location>
        <begin position="25"/>
        <end position="206"/>
    </location>
</feature>
<dbReference type="EMBL" id="JAKRKC020000001">
    <property type="protein sequence ID" value="MCK2216815.1"/>
    <property type="molecule type" value="Genomic_DNA"/>
</dbReference>
<keyword evidence="1" id="KW-0732">Signal</keyword>
<evidence type="ECO:0000313" key="2">
    <source>
        <dbReference type="EMBL" id="MCK2216815.1"/>
    </source>
</evidence>
<comment type="caution">
    <text evidence="2">The sequence shown here is derived from an EMBL/GenBank/DDBJ whole genome shotgun (WGS) entry which is preliminary data.</text>
</comment>
<accession>A0ABT0FWU0</accession>
<evidence type="ECO:0000313" key="3">
    <source>
        <dbReference type="Proteomes" id="UP001317259"/>
    </source>
</evidence>
<reference evidence="2 3" key="1">
    <citation type="submission" date="2022-04" db="EMBL/GenBank/DDBJ databases">
        <title>Genome draft of Actinomadura sp. ATCC 31491.</title>
        <authorList>
            <person name="Shi X."/>
            <person name="Du Y."/>
        </authorList>
    </citation>
    <scope>NUCLEOTIDE SEQUENCE [LARGE SCALE GENOMIC DNA]</scope>
    <source>
        <strain evidence="2 3">ATCC 31491</strain>
    </source>
</reference>
<dbReference type="Proteomes" id="UP001317259">
    <property type="component" value="Unassembled WGS sequence"/>
</dbReference>
<keyword evidence="3" id="KW-1185">Reference proteome</keyword>
<organism evidence="2 3">
    <name type="scientific">Actinomadura luzonensis</name>
    <dbReference type="NCBI Taxonomy" id="2805427"/>
    <lineage>
        <taxon>Bacteria</taxon>
        <taxon>Bacillati</taxon>
        <taxon>Actinomycetota</taxon>
        <taxon>Actinomycetes</taxon>
        <taxon>Streptosporangiales</taxon>
        <taxon>Thermomonosporaceae</taxon>
        <taxon>Actinomadura</taxon>
    </lineage>
</organism>
<name>A0ABT0FWU0_9ACTN</name>
<evidence type="ECO:0008006" key="4">
    <source>
        <dbReference type="Google" id="ProtNLM"/>
    </source>
</evidence>
<sequence length="206" mass="21834">MRITGLTKIIAAAALATAAGTAAAAPAWAVEPRTEEFQNSTGIGAGTSGYAMQKCPSTLPYLVGYGASTKIDSDADELHTHIVKFSVNEANRTATVFFTNSQPKTEQHPVDVSVTIHITCSNVKPAQPPSPYVAKDVTVPILGAFETFVLCPGDHPRLVETQEGHDPALTRTKLRSFPGDVGGGATWENNDAFAPHPAWVRVYCTA</sequence>
<dbReference type="RefSeq" id="WP_242383805.1">
    <property type="nucleotide sequence ID" value="NZ_JAKRKC020000001.1"/>
</dbReference>
<gene>
    <name evidence="2" type="ORF">MF672_023910</name>
</gene>
<feature type="signal peptide" evidence="1">
    <location>
        <begin position="1"/>
        <end position="24"/>
    </location>
</feature>